<organism evidence="2 3">
    <name type="scientific">Candidatus Aphodenecus pullistercoris</name>
    <dbReference type="NCBI Taxonomy" id="2840669"/>
    <lineage>
        <taxon>Bacteria</taxon>
        <taxon>Pseudomonadati</taxon>
        <taxon>Spirochaetota</taxon>
        <taxon>Spirochaetia</taxon>
        <taxon>Spirochaetales</taxon>
        <taxon>Candidatus Aphodenecus</taxon>
    </lineage>
</organism>
<gene>
    <name evidence="2" type="ORF">IAC42_05490</name>
</gene>
<evidence type="ECO:0000313" key="3">
    <source>
        <dbReference type="Proteomes" id="UP000823633"/>
    </source>
</evidence>
<reference evidence="2" key="1">
    <citation type="submission" date="2020-10" db="EMBL/GenBank/DDBJ databases">
        <authorList>
            <person name="Gilroy R."/>
        </authorList>
    </citation>
    <scope>NUCLEOTIDE SEQUENCE</scope>
    <source>
        <strain evidence="2">11167</strain>
    </source>
</reference>
<name>A0A9D9EB22_9SPIR</name>
<reference evidence="2" key="2">
    <citation type="journal article" date="2021" name="PeerJ">
        <title>Extensive microbial diversity within the chicken gut microbiome revealed by metagenomics and culture.</title>
        <authorList>
            <person name="Gilroy R."/>
            <person name="Ravi A."/>
            <person name="Getino M."/>
            <person name="Pursley I."/>
            <person name="Horton D.L."/>
            <person name="Alikhan N.F."/>
            <person name="Baker D."/>
            <person name="Gharbi K."/>
            <person name="Hall N."/>
            <person name="Watson M."/>
            <person name="Adriaenssens E.M."/>
            <person name="Foster-Nyarko E."/>
            <person name="Jarju S."/>
            <person name="Secka A."/>
            <person name="Antonio M."/>
            <person name="Oren A."/>
            <person name="Chaudhuri R.R."/>
            <person name="La Ragione R."/>
            <person name="Hildebrand F."/>
            <person name="Pallen M.J."/>
        </authorList>
    </citation>
    <scope>NUCLEOTIDE SEQUENCE</scope>
    <source>
        <strain evidence="2">11167</strain>
    </source>
</reference>
<dbReference type="EMBL" id="JADIMU010000033">
    <property type="protein sequence ID" value="MBO8443195.1"/>
    <property type="molecule type" value="Genomic_DNA"/>
</dbReference>
<dbReference type="Proteomes" id="UP000823633">
    <property type="component" value="Unassembled WGS sequence"/>
</dbReference>
<dbReference type="AlphaFoldDB" id="A0A9D9EB22"/>
<sequence>MENAKKAPSKRLIAKIVILVFFAVVAIIAAVQFWQLRHFKEEVVVSDALTDVKWFSDYVPSLEGTWLDTPVFFFDSGVEGGTVFICGGPHPYEPASTVAAYLMMENIEVTKGRVIIVPRANYSGSTEGMLGDAYPMFFDVESEWGTSTFRIGDRYTNPLDQWPDPFVYVNYPSGQSQAYQDIRNLNRTYPGRENGTPTERAAYAILEILRQEEVDIAIDMHEAEILYPVTSTYVAPASVLDREHFEETGEMVFVEPERNALDVAMMSGMNLSGQFLMKSEASPTSLHGLSHREWSDWSDAMTILMETPEIFIDKITGPRTEALMTEGKDEFLQKVTDKGLTYFPYDMEFGTPMWYRVGRHLTGALETLTWAGMFYPDIAVEASWPTFLEMQDLENQGVDSVGAFLKDPNAPENADNVYVIYKEPVGENMLKWEE</sequence>
<dbReference type="SUPFAM" id="SSF53187">
    <property type="entry name" value="Zn-dependent exopeptidases"/>
    <property type="match status" value="1"/>
</dbReference>
<protein>
    <submittedName>
        <fullName evidence="2">Succinylglutamate desuccinylase/aspartoacylase family protein</fullName>
    </submittedName>
</protein>
<comment type="caution">
    <text evidence="2">The sequence shown here is derived from an EMBL/GenBank/DDBJ whole genome shotgun (WGS) entry which is preliminary data.</text>
</comment>
<dbReference type="PANTHER" id="PTHR37326">
    <property type="entry name" value="BLL3975 PROTEIN"/>
    <property type="match status" value="1"/>
</dbReference>
<feature type="transmembrane region" description="Helical" evidence="1">
    <location>
        <begin position="12"/>
        <end position="34"/>
    </location>
</feature>
<dbReference type="InterPro" id="IPR053138">
    <property type="entry name" value="N-alpha-Ac-DABA_deacetylase"/>
</dbReference>
<proteinExistence type="predicted"/>
<evidence type="ECO:0000313" key="2">
    <source>
        <dbReference type="EMBL" id="MBO8443195.1"/>
    </source>
</evidence>
<dbReference type="PANTHER" id="PTHR37326:SF1">
    <property type="entry name" value="BLL3975 PROTEIN"/>
    <property type="match status" value="1"/>
</dbReference>
<keyword evidence="1" id="KW-0812">Transmembrane</keyword>
<keyword evidence="1" id="KW-0472">Membrane</keyword>
<dbReference type="Gene3D" id="3.40.630.10">
    <property type="entry name" value="Zn peptidases"/>
    <property type="match status" value="2"/>
</dbReference>
<evidence type="ECO:0000256" key="1">
    <source>
        <dbReference type="SAM" id="Phobius"/>
    </source>
</evidence>
<keyword evidence="1" id="KW-1133">Transmembrane helix</keyword>
<accession>A0A9D9EB22</accession>